<dbReference type="AlphaFoldDB" id="A0A0F9DYM1"/>
<sequence length="98" mass="11006">MYYTELASDAEDWVDTSKTALQDDDDAYVSFSASTDDTSDWLQLTNFGFTIPSGATIDIADIILILLVRELTMIVIFSISIFTLLKSVSKEFLFTNLF</sequence>
<accession>A0A0F9DYM1</accession>
<gene>
    <name evidence="2" type="ORF">LCGC14_2139950</name>
</gene>
<reference evidence="2" key="1">
    <citation type="journal article" date="2015" name="Nature">
        <title>Complex archaea that bridge the gap between prokaryotes and eukaryotes.</title>
        <authorList>
            <person name="Spang A."/>
            <person name="Saw J.H."/>
            <person name="Jorgensen S.L."/>
            <person name="Zaremba-Niedzwiedzka K."/>
            <person name="Martijn J."/>
            <person name="Lind A.E."/>
            <person name="van Eijk R."/>
            <person name="Schleper C."/>
            <person name="Guy L."/>
            <person name="Ettema T.J."/>
        </authorList>
    </citation>
    <scope>NUCLEOTIDE SEQUENCE</scope>
</reference>
<protein>
    <submittedName>
        <fullName evidence="2">Uncharacterized protein</fullName>
    </submittedName>
</protein>
<keyword evidence="1" id="KW-0812">Transmembrane</keyword>
<feature type="transmembrane region" description="Helical" evidence="1">
    <location>
        <begin position="62"/>
        <end position="85"/>
    </location>
</feature>
<proteinExistence type="predicted"/>
<organism evidence="2">
    <name type="scientific">marine sediment metagenome</name>
    <dbReference type="NCBI Taxonomy" id="412755"/>
    <lineage>
        <taxon>unclassified sequences</taxon>
        <taxon>metagenomes</taxon>
        <taxon>ecological metagenomes</taxon>
    </lineage>
</organism>
<comment type="caution">
    <text evidence="2">The sequence shown here is derived from an EMBL/GenBank/DDBJ whole genome shotgun (WGS) entry which is preliminary data.</text>
</comment>
<keyword evidence="1" id="KW-0472">Membrane</keyword>
<name>A0A0F9DYM1_9ZZZZ</name>
<dbReference type="EMBL" id="LAZR01027041">
    <property type="protein sequence ID" value="KKL66938.1"/>
    <property type="molecule type" value="Genomic_DNA"/>
</dbReference>
<evidence type="ECO:0000313" key="2">
    <source>
        <dbReference type="EMBL" id="KKL66938.1"/>
    </source>
</evidence>
<evidence type="ECO:0000256" key="1">
    <source>
        <dbReference type="SAM" id="Phobius"/>
    </source>
</evidence>
<keyword evidence="1" id="KW-1133">Transmembrane helix</keyword>